<reference evidence="2" key="1">
    <citation type="journal article" date="2007" name="J. Bacteriol.">
        <title>Comparative genome analysis of four magnetotactic bacteria reveals a complex set of group-specific genes implicated in magnetosome biomineralization and function.</title>
        <authorList>
            <person name="Richter M."/>
            <person name="Kube M."/>
            <person name="Bazylinski D.A."/>
            <person name="Lombardot T."/>
            <person name="Gloeckner F.O."/>
            <person name="Reinhardt R."/>
            <person name="Schueler D."/>
        </authorList>
    </citation>
    <scope>NUCLEOTIDE SEQUENCE</scope>
    <source>
        <strain evidence="2">MSR-1</strain>
    </source>
</reference>
<keyword evidence="1" id="KW-1133">Transmembrane helix</keyword>
<name>A4TXM5_9PROT</name>
<dbReference type="AlphaFoldDB" id="A4TXM5"/>
<dbReference type="EMBL" id="CU459003">
    <property type="protein sequence ID" value="CAM75382.1"/>
    <property type="molecule type" value="Genomic_DNA"/>
</dbReference>
<evidence type="ECO:0000256" key="1">
    <source>
        <dbReference type="SAM" id="Phobius"/>
    </source>
</evidence>
<accession>A4TXM5</accession>
<sequence length="526" mass="58414">MKTAAILWFLPLAFVALLGAMLAASLPLWQVFNQDPDYYYLFNGLLVLEGLPPTDLGHPGTPVQVLIGAVLRLMHPFTPTEQIIDTVLHQPEHHLLVATLAIYPFVAAALFVLGRAFYRATGSLWPALLAQSTPFLSMIIPKFSLHPKPEPFLIVAACFLVAAALAVARTEKQSDRHAIWLGVAMGFGIAIKLQFAVLGVVPLLLLDRRRLFLVYPAATIAAFFVFVAPALPSYEIFLDWWTRVLTHSGAYGTGEASVIDPGKFPRTVMKIFGSKIIFTITIIAMLVVLAAYVRMRRRGAMAANPLARLAVGMVLAQVLTVIVVAKQSAAHYLIPALMLTGPTLAVLWHITAQATDPLWHRRAWQGVATLLVLLTLPASWSQTMELRQWTREAQSFDMSRYGGCAKIYFDSSSALSYAMQRGDMNSQGRYSPLLATWMPKDEYTWFTNKHSWWDEGLVWWNQKIALAEILRRHGGCAVFRGSQPWTLPPRVKKEIPGFAFDDNCKAGEEDVFTKGILCDGSPVQRP</sequence>
<feature type="transmembrane region" description="Helical" evidence="1">
    <location>
        <begin position="152"/>
        <end position="168"/>
    </location>
</feature>
<protein>
    <recommendedName>
        <fullName evidence="3">Glycosyltransferase RgtA/B/C/D-like domain-containing protein</fullName>
    </recommendedName>
</protein>
<feature type="transmembrane region" description="Helical" evidence="1">
    <location>
        <begin position="331"/>
        <end position="351"/>
    </location>
</feature>
<evidence type="ECO:0000313" key="2">
    <source>
        <dbReference type="EMBL" id="CAM75382.1"/>
    </source>
</evidence>
<feature type="transmembrane region" description="Helical" evidence="1">
    <location>
        <begin position="305"/>
        <end position="325"/>
    </location>
</feature>
<proteinExistence type="predicted"/>
<feature type="transmembrane region" description="Helical" evidence="1">
    <location>
        <begin position="271"/>
        <end position="293"/>
    </location>
</feature>
<feature type="transmembrane region" description="Helical" evidence="1">
    <location>
        <begin position="180"/>
        <end position="205"/>
    </location>
</feature>
<dbReference type="RefSeq" id="WP_106001489.1">
    <property type="nucleotide sequence ID" value="NZ_CP027527.1"/>
</dbReference>
<keyword evidence="1" id="KW-0812">Transmembrane</keyword>
<organism evidence="2">
    <name type="scientific">Magnetospirillum gryphiswaldense</name>
    <dbReference type="NCBI Taxonomy" id="55518"/>
    <lineage>
        <taxon>Bacteria</taxon>
        <taxon>Pseudomonadati</taxon>
        <taxon>Pseudomonadota</taxon>
        <taxon>Alphaproteobacteria</taxon>
        <taxon>Rhodospirillales</taxon>
        <taxon>Rhodospirillaceae</taxon>
        <taxon>Magnetospirillum</taxon>
    </lineage>
</organism>
<keyword evidence="1" id="KW-0472">Membrane</keyword>
<evidence type="ECO:0008006" key="3">
    <source>
        <dbReference type="Google" id="ProtNLM"/>
    </source>
</evidence>
<feature type="transmembrane region" description="Helical" evidence="1">
    <location>
        <begin position="212"/>
        <end position="231"/>
    </location>
</feature>
<gene>
    <name evidence="2" type="ORF">MGR_3493</name>
</gene>
<feature type="transmembrane region" description="Helical" evidence="1">
    <location>
        <begin position="95"/>
        <end position="118"/>
    </location>
</feature>